<dbReference type="EMBL" id="JAHHZF010000028">
    <property type="protein sequence ID" value="MBT9293289.1"/>
    <property type="molecule type" value="Genomic_DNA"/>
</dbReference>
<comment type="caution">
    <text evidence="1">The sequence shown here is derived from an EMBL/GenBank/DDBJ whole genome shotgun (WGS) entry which is preliminary data.</text>
</comment>
<reference evidence="1 2" key="1">
    <citation type="submission" date="2021-06" db="EMBL/GenBank/DDBJ databases">
        <authorList>
            <person name="Grouzdev D.S."/>
            <person name="Koziaeva V."/>
        </authorList>
    </citation>
    <scope>NUCLEOTIDE SEQUENCE [LARGE SCALE GENOMIC DNA]</scope>
    <source>
        <strain evidence="1 2">22</strain>
    </source>
</reference>
<protein>
    <submittedName>
        <fullName evidence="1">Uncharacterized protein</fullName>
    </submittedName>
</protein>
<proteinExistence type="predicted"/>
<sequence length="59" mass="6372">MFELAKVKSHALRIAKGLYGHRALYAGLACCHFSGCFLAGKPELYGPMALLYAVLALKS</sequence>
<organism evidence="1 2">
    <name type="scientific">Prosthecodimorpha staleyi</name>
    <dbReference type="NCBI Taxonomy" id="2840188"/>
    <lineage>
        <taxon>Bacteria</taxon>
        <taxon>Pseudomonadati</taxon>
        <taxon>Pseudomonadota</taxon>
        <taxon>Alphaproteobacteria</taxon>
        <taxon>Hyphomicrobiales</taxon>
        <taxon>Ancalomicrobiaceae</taxon>
        <taxon>Prosthecodimorpha</taxon>
    </lineage>
</organism>
<evidence type="ECO:0000313" key="1">
    <source>
        <dbReference type="EMBL" id="MBT9293289.1"/>
    </source>
</evidence>
<gene>
    <name evidence="1" type="ORF">KL771_27805</name>
</gene>
<dbReference type="RefSeq" id="WP_261971775.1">
    <property type="nucleotide sequence ID" value="NZ_JAHHZF010000028.1"/>
</dbReference>
<dbReference type="Proteomes" id="UP000766595">
    <property type="component" value="Unassembled WGS sequence"/>
</dbReference>
<name>A0A947DAA1_9HYPH</name>
<keyword evidence="2" id="KW-1185">Reference proteome</keyword>
<evidence type="ECO:0000313" key="2">
    <source>
        <dbReference type="Proteomes" id="UP000766595"/>
    </source>
</evidence>
<accession>A0A947DAA1</accession>
<dbReference type="AlphaFoldDB" id="A0A947DAA1"/>